<evidence type="ECO:0000313" key="2">
    <source>
        <dbReference type="Proteomes" id="UP001183410"/>
    </source>
</evidence>
<keyword evidence="2" id="KW-1185">Reference proteome</keyword>
<dbReference type="Proteomes" id="UP001183410">
    <property type="component" value="Unassembled WGS sequence"/>
</dbReference>
<protein>
    <submittedName>
        <fullName evidence="1">Uncharacterized protein</fullName>
    </submittedName>
</protein>
<accession>A0ABU2JMN3</accession>
<gene>
    <name evidence="1" type="ORF">RM844_06805</name>
</gene>
<comment type="caution">
    <text evidence="1">The sequence shown here is derived from an EMBL/GenBank/DDBJ whole genome shotgun (WGS) entry which is preliminary data.</text>
</comment>
<dbReference type="EMBL" id="JAVREO010000003">
    <property type="protein sequence ID" value="MDT0266001.1"/>
    <property type="molecule type" value="Genomic_DNA"/>
</dbReference>
<sequence>MPHETADLLLAAGRAVGLRCYLGPLPLDADALLRGERESDLPRLPDGASEYHFEARTVGLIGTFFTLRLGPEGAPILVTGDGGHHPADPDGLRAVADHVNGFAGNSVLGPRTYVWLQGHSGQARAADEAHQARLRVAMARAGWPVAPAPPTGPTTRTAGRRWRWPWSRG</sequence>
<reference evidence="2" key="1">
    <citation type="submission" date="2023-07" db="EMBL/GenBank/DDBJ databases">
        <title>30 novel species of actinomycetes from the DSMZ collection.</title>
        <authorList>
            <person name="Nouioui I."/>
        </authorList>
    </citation>
    <scope>NUCLEOTIDE SEQUENCE [LARGE SCALE GENOMIC DNA]</scope>
    <source>
        <strain evidence="2">DSM 44915</strain>
    </source>
</reference>
<organism evidence="1 2">
    <name type="scientific">Streptomyces chisholmiae</name>
    <dbReference type="NCBI Taxonomy" id="3075540"/>
    <lineage>
        <taxon>Bacteria</taxon>
        <taxon>Bacillati</taxon>
        <taxon>Actinomycetota</taxon>
        <taxon>Actinomycetes</taxon>
        <taxon>Kitasatosporales</taxon>
        <taxon>Streptomycetaceae</taxon>
        <taxon>Streptomyces</taxon>
    </lineage>
</organism>
<name>A0ABU2JMN3_9ACTN</name>
<evidence type="ECO:0000313" key="1">
    <source>
        <dbReference type="EMBL" id="MDT0266001.1"/>
    </source>
</evidence>
<proteinExistence type="predicted"/>
<dbReference type="RefSeq" id="WP_311665912.1">
    <property type="nucleotide sequence ID" value="NZ_JAVREO010000003.1"/>
</dbReference>